<evidence type="ECO:0000256" key="13">
    <source>
        <dbReference type="PROSITE-ProRule" id="PRU00023"/>
    </source>
</evidence>
<dbReference type="EMBL" id="DF237068">
    <property type="protein sequence ID" value="GAQ82666.1"/>
    <property type="molecule type" value="Genomic_DNA"/>
</dbReference>
<evidence type="ECO:0000256" key="3">
    <source>
        <dbReference type="ARBA" id="ARBA00022448"/>
    </source>
</evidence>
<evidence type="ECO:0000256" key="11">
    <source>
        <dbReference type="ARBA" id="ARBA00023136"/>
    </source>
</evidence>
<evidence type="ECO:0000256" key="9">
    <source>
        <dbReference type="ARBA" id="ARBA00022989"/>
    </source>
</evidence>
<feature type="transmembrane region" description="Helical" evidence="15">
    <location>
        <begin position="67"/>
        <end position="87"/>
    </location>
</feature>
<feature type="transmembrane region" description="Helical" evidence="15">
    <location>
        <begin position="284"/>
        <end position="305"/>
    </location>
</feature>
<dbReference type="InterPro" id="IPR014710">
    <property type="entry name" value="RmlC-like_jellyroll"/>
</dbReference>
<keyword evidence="6" id="KW-0631">Potassium channel</keyword>
<dbReference type="PRINTS" id="PR01463">
    <property type="entry name" value="EAGCHANLFMLY"/>
</dbReference>
<dbReference type="PROSITE" id="PS50297">
    <property type="entry name" value="ANK_REP_REGION"/>
    <property type="match status" value="2"/>
</dbReference>
<dbReference type="Pfam" id="PF11834">
    <property type="entry name" value="KHA"/>
    <property type="match status" value="1"/>
</dbReference>
<name>A0A0U9HKC7_KLENI</name>
<evidence type="ECO:0000256" key="5">
    <source>
        <dbReference type="ARBA" id="ARBA00022692"/>
    </source>
</evidence>
<keyword evidence="10" id="KW-0406">Ion transport</keyword>
<dbReference type="PROSITE" id="PS51490">
    <property type="entry name" value="KHA"/>
    <property type="match status" value="1"/>
</dbReference>
<feature type="transmembrane region" description="Helical" evidence="15">
    <location>
        <begin position="198"/>
        <end position="224"/>
    </location>
</feature>
<dbReference type="AlphaFoldDB" id="A0A0U9HKC7"/>
<keyword evidence="3" id="KW-0813">Transport</keyword>
<dbReference type="PANTHER" id="PTHR45743">
    <property type="entry name" value="POTASSIUM CHANNEL AKT1"/>
    <property type="match status" value="1"/>
</dbReference>
<dbReference type="SMART" id="SM00100">
    <property type="entry name" value="cNMP"/>
    <property type="match status" value="1"/>
</dbReference>
<dbReference type="STRING" id="105231.A0A0U9HKC7"/>
<keyword evidence="11 15" id="KW-0472">Membrane</keyword>
<evidence type="ECO:0000256" key="8">
    <source>
        <dbReference type="ARBA" id="ARBA00022958"/>
    </source>
</evidence>
<keyword evidence="13" id="KW-0040">ANK repeat</keyword>
<feature type="domain" description="Cyclic nucleotide-binding" evidence="16">
    <location>
        <begin position="382"/>
        <end position="501"/>
    </location>
</feature>
<feature type="repeat" description="ANK" evidence="13">
    <location>
        <begin position="560"/>
        <end position="592"/>
    </location>
</feature>
<dbReference type="CDD" id="cd00038">
    <property type="entry name" value="CAP_ED"/>
    <property type="match status" value="1"/>
</dbReference>
<dbReference type="InterPro" id="IPR018490">
    <property type="entry name" value="cNMP-bd_dom_sf"/>
</dbReference>
<dbReference type="InterPro" id="IPR045319">
    <property type="entry name" value="KAT/AKT"/>
</dbReference>
<evidence type="ECO:0000256" key="15">
    <source>
        <dbReference type="SAM" id="Phobius"/>
    </source>
</evidence>
<dbReference type="Proteomes" id="UP000054558">
    <property type="component" value="Unassembled WGS sequence"/>
</dbReference>
<dbReference type="SUPFAM" id="SSF48403">
    <property type="entry name" value="Ankyrin repeat"/>
    <property type="match status" value="1"/>
</dbReference>
<dbReference type="InterPro" id="IPR002110">
    <property type="entry name" value="Ankyrin_rpt"/>
</dbReference>
<feature type="compositionally biased region" description="Polar residues" evidence="14">
    <location>
        <begin position="850"/>
        <end position="861"/>
    </location>
</feature>
<comment type="subcellular location">
    <subcellularLocation>
        <location evidence="1">Membrane</location>
        <topology evidence="1">Multi-pass membrane protein</topology>
    </subcellularLocation>
</comment>
<evidence type="ECO:0000256" key="14">
    <source>
        <dbReference type="SAM" id="MobiDB-lite"/>
    </source>
</evidence>
<feature type="compositionally biased region" description="Pro residues" evidence="14">
    <location>
        <begin position="878"/>
        <end position="892"/>
    </location>
</feature>
<dbReference type="SUPFAM" id="SSF81324">
    <property type="entry name" value="Voltage-gated potassium channels"/>
    <property type="match status" value="1"/>
</dbReference>
<protein>
    <submittedName>
        <fullName evidence="18">Potassium channel</fullName>
    </submittedName>
</protein>
<feature type="compositionally biased region" description="Polar residues" evidence="14">
    <location>
        <begin position="807"/>
        <end position="820"/>
    </location>
</feature>
<feature type="region of interest" description="Disordered" evidence="14">
    <location>
        <begin position="763"/>
        <end position="928"/>
    </location>
</feature>
<evidence type="ECO:0000256" key="10">
    <source>
        <dbReference type="ARBA" id="ARBA00023065"/>
    </source>
</evidence>
<feature type="compositionally biased region" description="Polar residues" evidence="14">
    <location>
        <begin position="899"/>
        <end position="908"/>
    </location>
</feature>
<evidence type="ECO:0000313" key="18">
    <source>
        <dbReference type="EMBL" id="GAQ82666.1"/>
    </source>
</evidence>
<evidence type="ECO:0000256" key="6">
    <source>
        <dbReference type="ARBA" id="ARBA00022826"/>
    </source>
</evidence>
<feature type="repeat" description="ANK" evidence="13">
    <location>
        <begin position="657"/>
        <end position="689"/>
    </location>
</feature>
<dbReference type="PROSITE" id="PS50088">
    <property type="entry name" value="ANK_REPEAT"/>
    <property type="match status" value="2"/>
</dbReference>
<dbReference type="GO" id="GO:0005249">
    <property type="term" value="F:voltage-gated potassium channel activity"/>
    <property type="evidence" value="ECO:0007669"/>
    <property type="project" value="InterPro"/>
</dbReference>
<keyword evidence="8" id="KW-0630">Potassium</keyword>
<organism evidence="18 19">
    <name type="scientific">Klebsormidium nitens</name>
    <name type="common">Green alga</name>
    <name type="synonym">Ulothrix nitens</name>
    <dbReference type="NCBI Taxonomy" id="105231"/>
    <lineage>
        <taxon>Eukaryota</taxon>
        <taxon>Viridiplantae</taxon>
        <taxon>Streptophyta</taxon>
        <taxon>Klebsormidiophyceae</taxon>
        <taxon>Klebsormidiales</taxon>
        <taxon>Klebsormidiaceae</taxon>
        <taxon>Klebsormidium</taxon>
    </lineage>
</organism>
<evidence type="ECO:0000313" key="19">
    <source>
        <dbReference type="Proteomes" id="UP000054558"/>
    </source>
</evidence>
<dbReference type="FunFam" id="2.60.120.10:FF:000074">
    <property type="entry name" value="Potassium channel KAT2"/>
    <property type="match status" value="1"/>
</dbReference>
<dbReference type="SMR" id="A0A0U9HKC7"/>
<dbReference type="PROSITE" id="PS50042">
    <property type="entry name" value="CNMP_BINDING_3"/>
    <property type="match status" value="1"/>
</dbReference>
<dbReference type="SUPFAM" id="SSF51206">
    <property type="entry name" value="cAMP-binding domain-like"/>
    <property type="match status" value="1"/>
</dbReference>
<evidence type="ECO:0000256" key="4">
    <source>
        <dbReference type="ARBA" id="ARBA00022538"/>
    </source>
</evidence>
<evidence type="ECO:0000259" key="16">
    <source>
        <dbReference type="PROSITE" id="PS50042"/>
    </source>
</evidence>
<feature type="compositionally biased region" description="Basic and acidic residues" evidence="14">
    <location>
        <begin position="909"/>
        <end position="928"/>
    </location>
</feature>
<dbReference type="OrthoDB" id="426293at2759"/>
<keyword evidence="5 15" id="KW-0812">Transmembrane</keyword>
<proteinExistence type="inferred from homology"/>
<feature type="transmembrane region" description="Helical" evidence="15">
    <location>
        <begin position="253"/>
        <end position="272"/>
    </location>
</feature>
<dbReference type="GO" id="GO:0034702">
    <property type="term" value="C:monoatomic ion channel complex"/>
    <property type="evidence" value="ECO:0007669"/>
    <property type="project" value="UniProtKB-KW"/>
</dbReference>
<dbReference type="PANTHER" id="PTHR45743:SF2">
    <property type="entry name" value="POTASSIUM CHANNEL AKT1"/>
    <property type="match status" value="1"/>
</dbReference>
<dbReference type="Pfam" id="PF12796">
    <property type="entry name" value="Ank_2"/>
    <property type="match status" value="2"/>
</dbReference>
<evidence type="ECO:0000256" key="12">
    <source>
        <dbReference type="ARBA" id="ARBA00023303"/>
    </source>
</evidence>
<dbReference type="FunFam" id="1.10.287.70:FF:000123">
    <property type="entry name" value="Potassium channel KAT3"/>
    <property type="match status" value="1"/>
</dbReference>
<dbReference type="InterPro" id="IPR003938">
    <property type="entry name" value="K_chnl_volt-dep_EAG/ELK/ERG"/>
</dbReference>
<dbReference type="InterPro" id="IPR036770">
    <property type="entry name" value="Ankyrin_rpt-contain_sf"/>
</dbReference>
<keyword evidence="7" id="KW-0851">Voltage-gated channel</keyword>
<dbReference type="Pfam" id="PF00520">
    <property type="entry name" value="Ion_trans"/>
    <property type="match status" value="1"/>
</dbReference>
<keyword evidence="12 18" id="KW-0407">Ion channel</keyword>
<dbReference type="Gene3D" id="1.10.287.70">
    <property type="match status" value="1"/>
</dbReference>
<keyword evidence="19" id="KW-1185">Reference proteome</keyword>
<keyword evidence="9 15" id="KW-1133">Transmembrane helix</keyword>
<reference evidence="18 19" key="1">
    <citation type="journal article" date="2014" name="Nat. Commun.">
        <title>Klebsormidium flaccidum genome reveals primary factors for plant terrestrial adaptation.</title>
        <authorList>
            <person name="Hori K."/>
            <person name="Maruyama F."/>
            <person name="Fujisawa T."/>
            <person name="Togashi T."/>
            <person name="Yamamoto N."/>
            <person name="Seo M."/>
            <person name="Sato S."/>
            <person name="Yamada T."/>
            <person name="Mori H."/>
            <person name="Tajima N."/>
            <person name="Moriyama T."/>
            <person name="Ikeuchi M."/>
            <person name="Watanabe M."/>
            <person name="Wada H."/>
            <person name="Kobayashi K."/>
            <person name="Saito M."/>
            <person name="Masuda T."/>
            <person name="Sasaki-Sekimoto Y."/>
            <person name="Mashiguchi K."/>
            <person name="Awai K."/>
            <person name="Shimojima M."/>
            <person name="Masuda S."/>
            <person name="Iwai M."/>
            <person name="Nobusawa T."/>
            <person name="Narise T."/>
            <person name="Kondo S."/>
            <person name="Saito H."/>
            <person name="Sato R."/>
            <person name="Murakawa M."/>
            <person name="Ihara Y."/>
            <person name="Oshima-Yamada Y."/>
            <person name="Ohtaka K."/>
            <person name="Satoh M."/>
            <person name="Sonobe K."/>
            <person name="Ishii M."/>
            <person name="Ohtani R."/>
            <person name="Kanamori-Sato M."/>
            <person name="Honoki R."/>
            <person name="Miyazaki D."/>
            <person name="Mochizuki H."/>
            <person name="Umetsu J."/>
            <person name="Higashi K."/>
            <person name="Shibata D."/>
            <person name="Kamiya Y."/>
            <person name="Sato N."/>
            <person name="Nakamura Y."/>
            <person name="Tabata S."/>
            <person name="Ida S."/>
            <person name="Kurokawa K."/>
            <person name="Ohta H."/>
        </authorList>
    </citation>
    <scope>NUCLEOTIDE SEQUENCE [LARGE SCALE GENOMIC DNA]</scope>
    <source>
        <strain evidence="18 19">NIES-2285</strain>
    </source>
</reference>
<evidence type="ECO:0000256" key="7">
    <source>
        <dbReference type="ARBA" id="ARBA00022882"/>
    </source>
</evidence>
<evidence type="ECO:0000256" key="1">
    <source>
        <dbReference type="ARBA" id="ARBA00004141"/>
    </source>
</evidence>
<keyword evidence="4" id="KW-0633">Potassium transport</keyword>
<dbReference type="OMA" id="KRVTFQN"/>
<feature type="transmembrane region" description="Helical" evidence="15">
    <location>
        <begin position="99"/>
        <end position="118"/>
    </location>
</feature>
<dbReference type="InterPro" id="IPR000595">
    <property type="entry name" value="cNMP-bd_dom"/>
</dbReference>
<dbReference type="InterPro" id="IPR021789">
    <property type="entry name" value="KHA_dom"/>
</dbReference>
<sequence length="1063" mass="118088">MSEEHHRVQQTLLVRGNALAKLQADLKAYSTRQGSFALDVNEQVQATKLPPYIIHPLDKSYQQWSDFLLLWVLYTAWVGPFEFAFVPRNESLGLTISDSVSDFFFICDLVITFFVAYYDKNTAELIVDQKQIGIKYLRSFFLLDLLSCIPFRSVLRGTAHGTSTHLIFRILGLLRLWRLRRLSRLFAKLEKNIRINYFWTRTVKFVLVIILAAHFAGCFFYFLATTYPVASQSYTWIGSDTDDFRAFSLYRRYITSLYFAVVTLTTVGYGDYSPQSVREISFAIFYIIFSMGLTAYVIGNITALIQKSSARTLQYRQNLKDLHTYCVYNNLPASLRSEMVEFMQLKFRISEKRRDVLDQFPRPIRARVAKLLHRGYLEGADLFQGCSPEMLEQMEADVEVEYFMPNDILLAQKDIHPQLYILTAGILELSVADMGASRAIGLWRPGQSVGDVALLCGIPQPFTCKAIQLCRVLAVKRQVFKDLLQSFPQDAQQMASNLLKTIRTEDDQHLTDLADEVSRVVARKEEEMVVQLCAAAATGDLRTVRQLMLSGIDPNAGDFDGRRPIHVAAAMGYDDCVRFLISNGADVNVRDKFDASPLSEALRLGQHSTAELLREHGADVTPRVASYDLCTAVASGNARNVALLLAFGADPNCFDFDGKTPLQIAATLGNQEVVNLLLRHGAQFDATPSGHIGAFSTDVVSSLEELERLRNTDSPSEGPHLNHVGSMRDMAAQSAQPGSPQEEIMGIFALDGRTSRALDADSLAAEKPSEGAVPGSDARNGRLGDNPVPNPEAEQTFEPETYWDSELTLNSRMQIPTSTTEELKEPESPLVHPTPVRPFQLPPTLLINPPVTTSLPSQASVASEPPPRTEPFGLTIRTPPPVSRSCTPPLPSPGLHRTPLSSPQLSLRSDSDVPSRYREKESEEKRSGEVLPLLKAAHQARNKAQSRAEARRVVVHPLEAPEGRALGGGLVLALEGTRNDLLRVAETEFGYTATRLLDESGAEIRDVSLLRDGDHIYLAGAATLPIRPGSNASVEHRLGELHELMADLQRDLRALRSGRVGTL</sequence>
<dbReference type="SMART" id="SM00248">
    <property type="entry name" value="ANK"/>
    <property type="match status" value="5"/>
</dbReference>
<evidence type="ECO:0000256" key="2">
    <source>
        <dbReference type="ARBA" id="ARBA00007929"/>
    </source>
</evidence>
<dbReference type="Pfam" id="PF00027">
    <property type="entry name" value="cNMP_binding"/>
    <property type="match status" value="1"/>
</dbReference>
<feature type="domain" description="KHA" evidence="17">
    <location>
        <begin position="952"/>
        <end position="1036"/>
    </location>
</feature>
<dbReference type="InterPro" id="IPR005821">
    <property type="entry name" value="Ion_trans_dom"/>
</dbReference>
<accession>A0A0U9HKC7</accession>
<evidence type="ECO:0000259" key="17">
    <source>
        <dbReference type="PROSITE" id="PS51490"/>
    </source>
</evidence>
<comment type="similarity">
    <text evidence="2">Belongs to the potassium channel family. Plant (TC 1.A.1.4) subfamily.</text>
</comment>
<gene>
    <name evidence="18" type="ORF">KFL_001190090</name>
</gene>
<dbReference type="Gene3D" id="2.60.120.10">
    <property type="entry name" value="Jelly Rolls"/>
    <property type="match status" value="1"/>
</dbReference>
<dbReference type="Gene3D" id="1.25.40.20">
    <property type="entry name" value="Ankyrin repeat-containing domain"/>
    <property type="match status" value="2"/>
</dbReference>